<gene>
    <name evidence="8" type="ORF">ONB1V03_LOCUS4667</name>
</gene>
<keyword evidence="1" id="KW-0479">Metal-binding</keyword>
<protein>
    <submittedName>
        <fullName evidence="8">Uncharacterized protein</fullName>
    </submittedName>
</protein>
<feature type="coiled-coil region" evidence="5">
    <location>
        <begin position="143"/>
        <end position="181"/>
    </location>
</feature>
<proteinExistence type="predicted"/>
<evidence type="ECO:0000256" key="5">
    <source>
        <dbReference type="SAM" id="Coils"/>
    </source>
</evidence>
<dbReference type="InterPro" id="IPR029071">
    <property type="entry name" value="Ubiquitin-like_domsf"/>
</dbReference>
<dbReference type="Pfam" id="PF13923">
    <property type="entry name" value="zf-C3HC4_2"/>
    <property type="match status" value="1"/>
</dbReference>
<keyword evidence="5" id="KW-0175">Coiled coil</keyword>
<evidence type="ECO:0000259" key="6">
    <source>
        <dbReference type="PROSITE" id="PS50053"/>
    </source>
</evidence>
<accession>A0A7R9LMI2</accession>
<dbReference type="PROSITE" id="PS50089">
    <property type="entry name" value="ZF_RING_2"/>
    <property type="match status" value="1"/>
</dbReference>
<dbReference type="SUPFAM" id="SSF54236">
    <property type="entry name" value="Ubiquitin-like"/>
    <property type="match status" value="2"/>
</dbReference>
<reference evidence="8" key="1">
    <citation type="submission" date="2020-11" db="EMBL/GenBank/DDBJ databases">
        <authorList>
            <person name="Tran Van P."/>
        </authorList>
    </citation>
    <scope>NUCLEOTIDE SEQUENCE</scope>
</reference>
<dbReference type="PROSITE" id="PS50053">
    <property type="entry name" value="UBIQUITIN_2"/>
    <property type="match status" value="1"/>
</dbReference>
<feature type="domain" description="Ubiquitin-like" evidence="6">
    <location>
        <begin position="302"/>
        <end position="389"/>
    </location>
</feature>
<dbReference type="GO" id="GO:0043122">
    <property type="term" value="P:regulation of canonical NF-kappaB signal transduction"/>
    <property type="evidence" value="ECO:0007669"/>
    <property type="project" value="TreeGrafter"/>
</dbReference>
<dbReference type="OrthoDB" id="6499288at2759"/>
<evidence type="ECO:0000256" key="4">
    <source>
        <dbReference type="PROSITE-ProRule" id="PRU00175"/>
    </source>
</evidence>
<dbReference type="AlphaFoldDB" id="A0A7R9LMI2"/>
<dbReference type="SUPFAM" id="SSF57850">
    <property type="entry name" value="RING/U-box"/>
    <property type="match status" value="1"/>
</dbReference>
<dbReference type="SMART" id="SM00184">
    <property type="entry name" value="RING"/>
    <property type="match status" value="1"/>
</dbReference>
<sequence length="389" mass="44945">MGYEITRFESSVDDELICSICEGVLQNPIQVVTCEHVFCSDCLNDWLDKGKHTCPLDREKVNRDDLKTPRIVSNLLAKLSIKCDFAGYGCPVVVRLENLAKHLAQCAFNPNKPLRCEKGCGLILANRVEFDEHNCMEKLHTLVRGQSEQLEAQQHQINELRDAFKNENKKFDEEFKKIQQLVTSFEFKLSVEQNKSQKLMDCMSNCAKEMQSCQNKFKEYSGNNRVKSVCIQFKDSSIDVDPYQRIGEIKQNLMKLFNIKSGKLKLFNGSNELEDLKSIMDYSVDNKPDQRLSLVQCDEVQVFVKIRVMNSKENMRHPYLNTDFLPKTVALRMDRNGLIGQLKAEIKLIHNIQSEEVLLTYGTITLEDEFDLKYYNITDGSFINYYAHL</sequence>
<evidence type="ECO:0000313" key="8">
    <source>
        <dbReference type="EMBL" id="CAD7644429.1"/>
    </source>
</evidence>
<keyword evidence="9" id="KW-1185">Reference proteome</keyword>
<dbReference type="InterPro" id="IPR017907">
    <property type="entry name" value="Znf_RING_CS"/>
</dbReference>
<dbReference type="InterPro" id="IPR013083">
    <property type="entry name" value="Znf_RING/FYVE/PHD"/>
</dbReference>
<evidence type="ECO:0000259" key="7">
    <source>
        <dbReference type="PROSITE" id="PS50089"/>
    </source>
</evidence>
<dbReference type="InterPro" id="IPR001841">
    <property type="entry name" value="Znf_RING"/>
</dbReference>
<keyword evidence="2 4" id="KW-0863">Zinc-finger</keyword>
<dbReference type="InterPro" id="IPR000626">
    <property type="entry name" value="Ubiquitin-like_dom"/>
</dbReference>
<name>A0A7R9LMI2_9ACAR</name>
<dbReference type="Proteomes" id="UP000728032">
    <property type="component" value="Unassembled WGS sequence"/>
</dbReference>
<evidence type="ECO:0000256" key="2">
    <source>
        <dbReference type="ARBA" id="ARBA00022771"/>
    </source>
</evidence>
<evidence type="ECO:0000256" key="1">
    <source>
        <dbReference type="ARBA" id="ARBA00022723"/>
    </source>
</evidence>
<dbReference type="PROSITE" id="PS00518">
    <property type="entry name" value="ZF_RING_1"/>
    <property type="match status" value="1"/>
</dbReference>
<dbReference type="Gene3D" id="3.30.40.10">
    <property type="entry name" value="Zinc/RING finger domain, C3HC4 (zinc finger)"/>
    <property type="match status" value="2"/>
</dbReference>
<dbReference type="SMART" id="SM00213">
    <property type="entry name" value="UBQ"/>
    <property type="match status" value="1"/>
</dbReference>
<evidence type="ECO:0000313" key="9">
    <source>
        <dbReference type="Proteomes" id="UP000728032"/>
    </source>
</evidence>
<dbReference type="GO" id="GO:0008270">
    <property type="term" value="F:zinc ion binding"/>
    <property type="evidence" value="ECO:0007669"/>
    <property type="project" value="UniProtKB-KW"/>
</dbReference>
<dbReference type="PANTHER" id="PTHR10131:SF157">
    <property type="entry name" value="RECEPTOR-ASSOCIATED FACTOR, PUTATIVE-RELATED"/>
    <property type="match status" value="1"/>
</dbReference>
<dbReference type="Gene3D" id="3.10.20.90">
    <property type="entry name" value="Phosphatidylinositol 3-kinase Catalytic Subunit, Chain A, domain 1"/>
    <property type="match status" value="1"/>
</dbReference>
<dbReference type="EMBL" id="OC916493">
    <property type="protein sequence ID" value="CAD7644429.1"/>
    <property type="molecule type" value="Genomic_DNA"/>
</dbReference>
<dbReference type="Pfam" id="PF00240">
    <property type="entry name" value="ubiquitin"/>
    <property type="match status" value="1"/>
</dbReference>
<keyword evidence="3" id="KW-0862">Zinc</keyword>
<organism evidence="8">
    <name type="scientific">Oppiella nova</name>
    <dbReference type="NCBI Taxonomy" id="334625"/>
    <lineage>
        <taxon>Eukaryota</taxon>
        <taxon>Metazoa</taxon>
        <taxon>Ecdysozoa</taxon>
        <taxon>Arthropoda</taxon>
        <taxon>Chelicerata</taxon>
        <taxon>Arachnida</taxon>
        <taxon>Acari</taxon>
        <taxon>Acariformes</taxon>
        <taxon>Sarcoptiformes</taxon>
        <taxon>Oribatida</taxon>
        <taxon>Brachypylina</taxon>
        <taxon>Oppioidea</taxon>
        <taxon>Oppiidae</taxon>
        <taxon>Oppiella</taxon>
    </lineage>
</organism>
<dbReference type="PANTHER" id="PTHR10131">
    <property type="entry name" value="TNF RECEPTOR ASSOCIATED FACTOR"/>
    <property type="match status" value="1"/>
</dbReference>
<dbReference type="CDD" id="cd17039">
    <property type="entry name" value="Ubl_ubiquitin_like"/>
    <property type="match status" value="1"/>
</dbReference>
<dbReference type="EMBL" id="CAJPVJ010001668">
    <property type="protein sequence ID" value="CAG2165121.1"/>
    <property type="molecule type" value="Genomic_DNA"/>
</dbReference>
<feature type="domain" description="RING-type" evidence="7">
    <location>
        <begin position="18"/>
        <end position="58"/>
    </location>
</feature>
<evidence type="ECO:0000256" key="3">
    <source>
        <dbReference type="ARBA" id="ARBA00022833"/>
    </source>
</evidence>
<dbReference type="SUPFAM" id="SSF49599">
    <property type="entry name" value="TRAF domain-like"/>
    <property type="match status" value="1"/>
</dbReference>